<reference evidence="3" key="1">
    <citation type="submission" date="2022-11" db="UniProtKB">
        <authorList>
            <consortium name="WormBaseParasite"/>
        </authorList>
    </citation>
    <scope>IDENTIFICATION</scope>
</reference>
<feature type="region of interest" description="Disordered" evidence="1">
    <location>
        <begin position="62"/>
        <end position="83"/>
    </location>
</feature>
<dbReference type="Proteomes" id="UP000887578">
    <property type="component" value="Unplaced"/>
</dbReference>
<evidence type="ECO:0000256" key="1">
    <source>
        <dbReference type="SAM" id="MobiDB-lite"/>
    </source>
</evidence>
<keyword evidence="2" id="KW-1185">Reference proteome</keyword>
<proteinExistence type="predicted"/>
<evidence type="ECO:0000313" key="3">
    <source>
        <dbReference type="WBParaSite" id="PDA_v2.g6583.t1"/>
    </source>
</evidence>
<protein>
    <submittedName>
        <fullName evidence="3">Uncharacterized protein</fullName>
    </submittedName>
</protein>
<dbReference type="WBParaSite" id="PDA_v2.g6583.t1">
    <property type="protein sequence ID" value="PDA_v2.g6583.t1"/>
    <property type="gene ID" value="PDA_v2.g6583"/>
</dbReference>
<organism evidence="2 3">
    <name type="scientific">Panagrolaimus davidi</name>
    <dbReference type="NCBI Taxonomy" id="227884"/>
    <lineage>
        <taxon>Eukaryota</taxon>
        <taxon>Metazoa</taxon>
        <taxon>Ecdysozoa</taxon>
        <taxon>Nematoda</taxon>
        <taxon>Chromadorea</taxon>
        <taxon>Rhabditida</taxon>
        <taxon>Tylenchina</taxon>
        <taxon>Panagrolaimomorpha</taxon>
        <taxon>Panagrolaimoidea</taxon>
        <taxon>Panagrolaimidae</taxon>
        <taxon>Panagrolaimus</taxon>
    </lineage>
</organism>
<evidence type="ECO:0000313" key="2">
    <source>
        <dbReference type="Proteomes" id="UP000887578"/>
    </source>
</evidence>
<accession>A0A914QRP9</accession>
<name>A0A914QRP9_9BILA</name>
<dbReference type="AlphaFoldDB" id="A0A914QRP9"/>
<sequence>MSVCTTGIPLDAVKKNLTKISDESAVVISDYKNVKDKDDHITAADAAAKVIPELKSNVVDENNETLNNGKTGVAKPIKSGKGKSKKVHVVPSKATVGLRKKIKAVKRKLKAKFAYIDSDPTLLEQNKNSKRKPQNKTLDLSDIDDVLPDRLKKKYGDFVKNGRGKSVDELANIRKKLRILRKIAGPRTYSSKNNDTETTSAEGEGDSLLFQGDEELDDAQLDSIIASTARHYGVDIEPLKKYGVKSRPKRQAILVPNDTPVDRLWSKTGSIKTTFFSNSSKNGKKGKKKS</sequence>